<name>A0A8H4A3X6_GIGMA</name>
<dbReference type="AlphaFoldDB" id="A0A8H4A3X6"/>
<evidence type="ECO:0000313" key="2">
    <source>
        <dbReference type="Proteomes" id="UP000439903"/>
    </source>
</evidence>
<evidence type="ECO:0000313" key="1">
    <source>
        <dbReference type="EMBL" id="KAF0400947.1"/>
    </source>
</evidence>
<proteinExistence type="predicted"/>
<accession>A0A8H4A3X6</accession>
<dbReference type="Proteomes" id="UP000439903">
    <property type="component" value="Unassembled WGS sequence"/>
</dbReference>
<comment type="caution">
    <text evidence="1">The sequence shown here is derived from an EMBL/GenBank/DDBJ whole genome shotgun (WGS) entry which is preliminary data.</text>
</comment>
<protein>
    <submittedName>
        <fullName evidence="1">Uncharacterized protein</fullName>
    </submittedName>
</protein>
<sequence>MVGTKGRARQNNGPCAICECESTFELFRKLTEKSLKIANNSPYTDLIVDALKVGDELCQKRYNSLIAFEWGQIKSNKKKRKKKMIYHIIQILLNGLKFLNHNHINKLNQHDT</sequence>
<gene>
    <name evidence="1" type="ORF">F8M41_009502</name>
</gene>
<dbReference type="EMBL" id="WTPW01002027">
    <property type="protein sequence ID" value="KAF0400947.1"/>
    <property type="molecule type" value="Genomic_DNA"/>
</dbReference>
<keyword evidence="2" id="KW-1185">Reference proteome</keyword>
<reference evidence="1 2" key="1">
    <citation type="journal article" date="2019" name="Environ. Microbiol.">
        <title>At the nexus of three kingdoms: the genome of the mycorrhizal fungus Gigaspora margarita provides insights into plant, endobacterial and fungal interactions.</title>
        <authorList>
            <person name="Venice F."/>
            <person name="Ghignone S."/>
            <person name="Salvioli di Fossalunga A."/>
            <person name="Amselem J."/>
            <person name="Novero M."/>
            <person name="Xianan X."/>
            <person name="Sedzielewska Toro K."/>
            <person name="Morin E."/>
            <person name="Lipzen A."/>
            <person name="Grigoriev I.V."/>
            <person name="Henrissat B."/>
            <person name="Martin F.M."/>
            <person name="Bonfante P."/>
        </authorList>
    </citation>
    <scope>NUCLEOTIDE SEQUENCE [LARGE SCALE GENOMIC DNA]</scope>
    <source>
        <strain evidence="1 2">BEG34</strain>
    </source>
</reference>
<organism evidence="1 2">
    <name type="scientific">Gigaspora margarita</name>
    <dbReference type="NCBI Taxonomy" id="4874"/>
    <lineage>
        <taxon>Eukaryota</taxon>
        <taxon>Fungi</taxon>
        <taxon>Fungi incertae sedis</taxon>
        <taxon>Mucoromycota</taxon>
        <taxon>Glomeromycotina</taxon>
        <taxon>Glomeromycetes</taxon>
        <taxon>Diversisporales</taxon>
        <taxon>Gigasporaceae</taxon>
        <taxon>Gigaspora</taxon>
    </lineage>
</organism>
<dbReference type="OrthoDB" id="2336420at2759"/>